<protein>
    <submittedName>
        <fullName evidence="1">Uncharacterized protein</fullName>
    </submittedName>
</protein>
<comment type="caution">
    <text evidence="1">The sequence shown here is derived from an EMBL/GenBank/DDBJ whole genome shotgun (WGS) entry which is preliminary data.</text>
</comment>
<dbReference type="EMBL" id="JBEHCU010008508">
    <property type="protein sequence ID" value="KAL1382261.1"/>
    <property type="molecule type" value="Genomic_DNA"/>
</dbReference>
<reference evidence="1 2" key="1">
    <citation type="submission" date="2024-05" db="EMBL/GenBank/DDBJ databases">
        <title>Culex pipiens pipiens assembly and annotation.</title>
        <authorList>
            <person name="Alout H."/>
            <person name="Durand T."/>
        </authorList>
    </citation>
    <scope>NUCLEOTIDE SEQUENCE [LARGE SCALE GENOMIC DNA]</scope>
    <source>
        <strain evidence="1">HA-2024</strain>
        <tissue evidence="1">Whole body</tissue>
    </source>
</reference>
<dbReference type="AlphaFoldDB" id="A0ABD1CZ62"/>
<keyword evidence="2" id="KW-1185">Reference proteome</keyword>
<sequence>MNMSDQDNLDDEVRSEATFSFKVENLSKLTDSVLLQVYYQSFFLQCNGESDTANWSCSASAELRLLSVIPNRDPFVRKIRHVFSRVG</sequence>
<evidence type="ECO:0000313" key="2">
    <source>
        <dbReference type="Proteomes" id="UP001562425"/>
    </source>
</evidence>
<name>A0ABD1CZ62_CULPP</name>
<dbReference type="SUPFAM" id="SSF49599">
    <property type="entry name" value="TRAF domain-like"/>
    <property type="match status" value="1"/>
</dbReference>
<accession>A0ABD1CZ62</accession>
<dbReference type="InterPro" id="IPR008974">
    <property type="entry name" value="TRAF-like"/>
</dbReference>
<evidence type="ECO:0000313" key="1">
    <source>
        <dbReference type="EMBL" id="KAL1382261.1"/>
    </source>
</evidence>
<dbReference type="Proteomes" id="UP001562425">
    <property type="component" value="Unassembled WGS sequence"/>
</dbReference>
<feature type="non-terminal residue" evidence="1">
    <location>
        <position position="87"/>
    </location>
</feature>
<dbReference type="Gene3D" id="2.60.210.10">
    <property type="entry name" value="Apoptosis, Tumor Necrosis Factor Receptor Associated Protein 2, Chain A"/>
    <property type="match status" value="1"/>
</dbReference>
<gene>
    <name evidence="1" type="ORF">pipiens_003389</name>
</gene>
<organism evidence="1 2">
    <name type="scientific">Culex pipiens pipiens</name>
    <name type="common">Northern house mosquito</name>
    <dbReference type="NCBI Taxonomy" id="38569"/>
    <lineage>
        <taxon>Eukaryota</taxon>
        <taxon>Metazoa</taxon>
        <taxon>Ecdysozoa</taxon>
        <taxon>Arthropoda</taxon>
        <taxon>Hexapoda</taxon>
        <taxon>Insecta</taxon>
        <taxon>Pterygota</taxon>
        <taxon>Neoptera</taxon>
        <taxon>Endopterygota</taxon>
        <taxon>Diptera</taxon>
        <taxon>Nematocera</taxon>
        <taxon>Culicoidea</taxon>
        <taxon>Culicidae</taxon>
        <taxon>Culicinae</taxon>
        <taxon>Culicini</taxon>
        <taxon>Culex</taxon>
        <taxon>Culex</taxon>
    </lineage>
</organism>
<proteinExistence type="predicted"/>